<dbReference type="RefSeq" id="WP_307404840.1">
    <property type="nucleotide sequence ID" value="NZ_JAUSUR010000001.1"/>
</dbReference>
<sequence>MSRIVIALGGNALGNNPKEQQEMIDAATPSLIGLIAQGHEIIISHGNGPQVGMINLAFDLASQQSDKVVPLQLMECTAMSQGYIGYHLQKGIKKELRKQGMPWNVATVVTQVVVDKEDSAFQNPNKPIGAFYSKEKIEEMAKEDINFHYVEDSGRGFRQVVASPKPIDIAEKASILNLLDNEYIVIACGGGGIPVYINDDGDYEGVPAVIDKDFASAKLAQEIGADYLFILTAVDRVAINFGKENQQALEEMSVEEAKQYAKEGHFAPGSMSPKVEAAMQFASSGKGRKAIIASLEKAPLAMKGESGTTIHM</sequence>
<feature type="domain" description="Aspartate/glutamate/uridylate kinase" evidence="9">
    <location>
        <begin position="3"/>
        <end position="293"/>
    </location>
</feature>
<accession>A0ABU0DY81</accession>
<proteinExistence type="inferred from homology"/>
<dbReference type="PRINTS" id="PR01469">
    <property type="entry name" value="CARBMTKINASE"/>
</dbReference>
<dbReference type="InterPro" id="IPR003964">
    <property type="entry name" value="Carb_kinase"/>
</dbReference>
<dbReference type="PANTHER" id="PTHR30409:SF1">
    <property type="entry name" value="CARBAMATE KINASE-RELATED"/>
    <property type="match status" value="1"/>
</dbReference>
<evidence type="ECO:0000256" key="5">
    <source>
        <dbReference type="ARBA" id="ARBA00022777"/>
    </source>
</evidence>
<evidence type="ECO:0000256" key="4">
    <source>
        <dbReference type="ARBA" id="ARBA00022679"/>
    </source>
</evidence>
<dbReference type="SUPFAM" id="SSF53633">
    <property type="entry name" value="Carbamate kinase-like"/>
    <property type="match status" value="1"/>
</dbReference>
<dbReference type="CDD" id="cd04235">
    <property type="entry name" value="AAK_CK"/>
    <property type="match status" value="1"/>
</dbReference>
<evidence type="ECO:0000256" key="6">
    <source>
        <dbReference type="ARBA" id="ARBA00048467"/>
    </source>
</evidence>
<dbReference type="NCBIfam" id="NF009007">
    <property type="entry name" value="PRK12352.1"/>
    <property type="match status" value="1"/>
</dbReference>
<evidence type="ECO:0000256" key="7">
    <source>
        <dbReference type="NCBIfam" id="TIGR00746"/>
    </source>
</evidence>
<organism evidence="10 11">
    <name type="scientific">Breznakia pachnodae</name>
    <dbReference type="NCBI Taxonomy" id="265178"/>
    <lineage>
        <taxon>Bacteria</taxon>
        <taxon>Bacillati</taxon>
        <taxon>Bacillota</taxon>
        <taxon>Erysipelotrichia</taxon>
        <taxon>Erysipelotrichales</taxon>
        <taxon>Erysipelotrichaceae</taxon>
        <taxon>Breznakia</taxon>
    </lineage>
</organism>
<keyword evidence="11" id="KW-1185">Reference proteome</keyword>
<keyword evidence="5 8" id="KW-0418">Kinase</keyword>
<gene>
    <name evidence="10" type="ORF">J2S15_000327</name>
</gene>
<dbReference type="PANTHER" id="PTHR30409">
    <property type="entry name" value="CARBAMATE KINASE"/>
    <property type="match status" value="1"/>
</dbReference>
<keyword evidence="4 8" id="KW-0808">Transferase</keyword>
<evidence type="ECO:0000256" key="8">
    <source>
        <dbReference type="PIRNR" id="PIRNR000723"/>
    </source>
</evidence>
<comment type="caution">
    <text evidence="10">The sequence shown here is derived from an EMBL/GenBank/DDBJ whole genome shotgun (WGS) entry which is preliminary data.</text>
</comment>
<reference evidence="10 11" key="1">
    <citation type="submission" date="2023-07" db="EMBL/GenBank/DDBJ databases">
        <title>Genomic Encyclopedia of Type Strains, Phase IV (KMG-IV): sequencing the most valuable type-strain genomes for metagenomic binning, comparative biology and taxonomic classification.</title>
        <authorList>
            <person name="Goeker M."/>
        </authorList>
    </citation>
    <scope>NUCLEOTIDE SEQUENCE [LARGE SCALE GENOMIC DNA]</scope>
    <source>
        <strain evidence="10 11">DSM 16784</strain>
    </source>
</reference>
<evidence type="ECO:0000313" key="11">
    <source>
        <dbReference type="Proteomes" id="UP001230220"/>
    </source>
</evidence>
<dbReference type="PIRSF" id="PIRSF000723">
    <property type="entry name" value="Carbamate_kin"/>
    <property type="match status" value="1"/>
</dbReference>
<name>A0ABU0DY81_9FIRM</name>
<comment type="catalytic activity">
    <reaction evidence="6">
        <text>hydrogencarbonate + NH4(+) + ATP = carbamoyl phosphate + ADP + H2O + H(+)</text>
        <dbReference type="Rhea" id="RHEA:10152"/>
        <dbReference type="ChEBI" id="CHEBI:15377"/>
        <dbReference type="ChEBI" id="CHEBI:15378"/>
        <dbReference type="ChEBI" id="CHEBI:17544"/>
        <dbReference type="ChEBI" id="CHEBI:28938"/>
        <dbReference type="ChEBI" id="CHEBI:30616"/>
        <dbReference type="ChEBI" id="CHEBI:58228"/>
        <dbReference type="ChEBI" id="CHEBI:456216"/>
        <dbReference type="EC" id="2.7.2.2"/>
    </reaction>
</comment>
<dbReference type="GO" id="GO:0008804">
    <property type="term" value="F:carbamate kinase activity"/>
    <property type="evidence" value="ECO:0007669"/>
    <property type="project" value="UniProtKB-EC"/>
</dbReference>
<dbReference type="InterPro" id="IPR036393">
    <property type="entry name" value="AceGlu_kinase-like_sf"/>
</dbReference>
<comment type="similarity">
    <text evidence="2 8">Belongs to the carbamate kinase family.</text>
</comment>
<evidence type="ECO:0000313" key="10">
    <source>
        <dbReference type="EMBL" id="MDQ0359596.1"/>
    </source>
</evidence>
<evidence type="ECO:0000256" key="1">
    <source>
        <dbReference type="ARBA" id="ARBA00005118"/>
    </source>
</evidence>
<evidence type="ECO:0000256" key="3">
    <source>
        <dbReference type="ARBA" id="ARBA00013070"/>
    </source>
</evidence>
<dbReference type="InterPro" id="IPR001048">
    <property type="entry name" value="Asp/Glu/Uridylate_kinase"/>
</dbReference>
<dbReference type="Proteomes" id="UP001230220">
    <property type="component" value="Unassembled WGS sequence"/>
</dbReference>
<dbReference type="Gene3D" id="3.40.1160.10">
    <property type="entry name" value="Acetylglutamate kinase-like"/>
    <property type="match status" value="1"/>
</dbReference>
<dbReference type="Pfam" id="PF00696">
    <property type="entry name" value="AA_kinase"/>
    <property type="match status" value="1"/>
</dbReference>
<evidence type="ECO:0000259" key="9">
    <source>
        <dbReference type="Pfam" id="PF00696"/>
    </source>
</evidence>
<dbReference type="EMBL" id="JAUSUR010000001">
    <property type="protein sequence ID" value="MDQ0359596.1"/>
    <property type="molecule type" value="Genomic_DNA"/>
</dbReference>
<protein>
    <recommendedName>
        <fullName evidence="3 7">Carbamate kinase</fullName>
    </recommendedName>
</protein>
<evidence type="ECO:0000256" key="2">
    <source>
        <dbReference type="ARBA" id="ARBA00011066"/>
    </source>
</evidence>
<comment type="pathway">
    <text evidence="1">Metabolic intermediate metabolism; carbamoyl phosphate degradation; CO(2) and NH(3) from carbamoyl phosphate: step 1/1.</text>
</comment>
<dbReference type="NCBIfam" id="TIGR00746">
    <property type="entry name" value="arcC"/>
    <property type="match status" value="1"/>
</dbReference>